<dbReference type="Proteomes" id="UP000070089">
    <property type="component" value="Unassembled WGS sequence"/>
</dbReference>
<evidence type="ECO:0000313" key="10">
    <source>
        <dbReference type="Proteomes" id="UP000070089"/>
    </source>
</evidence>
<dbReference type="Pfam" id="PF00271">
    <property type="entry name" value="Helicase_C"/>
    <property type="match status" value="1"/>
</dbReference>
<evidence type="ECO:0000256" key="4">
    <source>
        <dbReference type="ARBA" id="ARBA00022840"/>
    </source>
</evidence>
<dbReference type="GO" id="GO:0005524">
    <property type="term" value="F:ATP binding"/>
    <property type="evidence" value="ECO:0007669"/>
    <property type="project" value="UniProtKB-KW"/>
</dbReference>
<comment type="caution">
    <text evidence="9">The sequence shown here is derived from an EMBL/GenBank/DDBJ whole genome shotgun (WGS) entry which is preliminary data.</text>
</comment>
<feature type="domain" description="Helicase C-terminal" evidence="8">
    <location>
        <begin position="244"/>
        <end position="433"/>
    </location>
</feature>
<dbReference type="Gene3D" id="3.40.50.300">
    <property type="entry name" value="P-loop containing nucleotide triphosphate hydrolases"/>
    <property type="match status" value="2"/>
</dbReference>
<dbReference type="CDD" id="cd18791">
    <property type="entry name" value="SF2_C_RHA"/>
    <property type="match status" value="1"/>
</dbReference>
<dbReference type="SMART" id="SM00847">
    <property type="entry name" value="HA2"/>
    <property type="match status" value="1"/>
</dbReference>
<dbReference type="PANTHER" id="PTHR18934:SF91">
    <property type="entry name" value="PRE-MRNA-SPLICING FACTOR ATP-DEPENDENT RNA HELICASE PRP16"/>
    <property type="match status" value="1"/>
</dbReference>
<keyword evidence="2" id="KW-0378">Hydrolase</keyword>
<name>A0A132NN98_GIAIN</name>
<protein>
    <submittedName>
        <fullName evidence="9">RNA helicase</fullName>
    </submittedName>
</protein>
<feature type="domain" description="Helicase ATP-binding" evidence="7">
    <location>
        <begin position="38"/>
        <end position="195"/>
    </location>
</feature>
<keyword evidence="3 9" id="KW-0347">Helicase</keyword>
<comment type="similarity">
    <text evidence="5">Belongs to the DEAD box helicase family. DEAH subfamily. PRP16 sub-subfamily.</text>
</comment>
<dbReference type="OrthoDB" id="10253254at2759"/>
<gene>
    <name evidence="9" type="ORF">QR46_4475</name>
</gene>
<dbReference type="AlphaFoldDB" id="A0A132NN98"/>
<dbReference type="VEuPathDB" id="GiardiaDB:QR46_4475"/>
<dbReference type="InterPro" id="IPR002464">
    <property type="entry name" value="DNA/RNA_helicase_DEAH_CS"/>
</dbReference>
<dbReference type="PROSITE" id="PS51194">
    <property type="entry name" value="HELICASE_CTER"/>
    <property type="match status" value="1"/>
</dbReference>
<dbReference type="GO" id="GO:0003723">
    <property type="term" value="F:RNA binding"/>
    <property type="evidence" value="ECO:0007669"/>
    <property type="project" value="TreeGrafter"/>
</dbReference>
<dbReference type="EMBL" id="JXTI01000174">
    <property type="protein sequence ID" value="KWX11559.1"/>
    <property type="molecule type" value="Genomic_DNA"/>
</dbReference>
<evidence type="ECO:0000256" key="5">
    <source>
        <dbReference type="ARBA" id="ARBA00038040"/>
    </source>
</evidence>
<dbReference type="PANTHER" id="PTHR18934">
    <property type="entry name" value="ATP-DEPENDENT RNA HELICASE"/>
    <property type="match status" value="1"/>
</dbReference>
<dbReference type="SUPFAM" id="SSF52540">
    <property type="entry name" value="P-loop containing nucleoside triphosphate hydrolases"/>
    <property type="match status" value="1"/>
</dbReference>
<dbReference type="InterPro" id="IPR014001">
    <property type="entry name" value="Helicase_ATP-bd"/>
</dbReference>
<evidence type="ECO:0000313" key="9">
    <source>
        <dbReference type="EMBL" id="KWX11559.1"/>
    </source>
</evidence>
<sequence>MLDVSSQSSLNEPYRKKQESAQTPQPSLPVDLHFNEILTSIADNDVTFIHAETGSGKSTRIPQLLSAHWADVAKDNSNLCKAHQPLVVVVQPRRIAAISLARYVAATMGEHPGHTVGHEVRLSQCRSLHTLILYVTEGILLNWMRPGGPYLSSVGILILDEVHERSMSLDLVCGLLAMRPALLRHTKLVLMSATACYNSFCRFFRDYSIACVQIPGRLHPIRLTYIDGLSNNLLATDQFTVLARLVRHLHQTEPLDVGVLIFLPGQAEINRAFKLITNELEDRRMCMDQESINRGNESVAMFKLYSFLPLTEQSKCLYFKTNLADPEHCKRKIILATTIAETSLTVPGVRIVIDLGLSRIARYYPTLYMTALETSLCSREQAVQRMGRAGREGPGQCYRLYTEQGYLQMPATTEPEICRARSENLLLWLTVNKLPLRTFPFISPPSLCNLAAAYDELHALSIVDANGNLTEAGVLTFELPVMVQHGRMLAEVILDAKSSHTRSSSVYRELVIIVSCIETFINTDTSIQWSADMQAAVQYLRSDHLAFLILYNSYLETQYKADWCYAYGVPYHLMQYCKGLVEQLTKVLITQCPKLKDCGPPQDATQVTMELKRYLRLGYGIQRACLNSYGSYSIVHAALSTDVQLSRLTISPKSLLAHVFPKEIMFTTAIRSTTVTLHFVTELSDTDH</sequence>
<evidence type="ECO:0000256" key="2">
    <source>
        <dbReference type="ARBA" id="ARBA00022801"/>
    </source>
</evidence>
<evidence type="ECO:0000259" key="8">
    <source>
        <dbReference type="PROSITE" id="PS51194"/>
    </source>
</evidence>
<dbReference type="PROSITE" id="PS00690">
    <property type="entry name" value="DEAH_ATP_HELICASE"/>
    <property type="match status" value="1"/>
</dbReference>
<evidence type="ECO:0000256" key="6">
    <source>
        <dbReference type="SAM" id="MobiDB-lite"/>
    </source>
</evidence>
<dbReference type="PROSITE" id="PS51192">
    <property type="entry name" value="HELICASE_ATP_BIND_1"/>
    <property type="match status" value="1"/>
</dbReference>
<dbReference type="Gene3D" id="1.20.120.1080">
    <property type="match status" value="1"/>
</dbReference>
<reference evidence="9 10" key="1">
    <citation type="journal article" date="2015" name="Mol. Biochem. Parasitol.">
        <title>Identification of polymorphic genes for use in assemblage B genotyping assays through comparative genomics of multiple assemblage B Giardia duodenalis isolates.</title>
        <authorList>
            <person name="Wielinga C."/>
            <person name="Thompson R.C."/>
            <person name="Monis P."/>
            <person name="Ryan U."/>
        </authorList>
    </citation>
    <scope>NUCLEOTIDE SEQUENCE [LARGE SCALE GENOMIC DNA]</scope>
    <source>
        <strain evidence="9 10">BAH15c1</strain>
    </source>
</reference>
<dbReference type="GO" id="GO:0004386">
    <property type="term" value="F:helicase activity"/>
    <property type="evidence" value="ECO:0007669"/>
    <property type="project" value="UniProtKB-KW"/>
</dbReference>
<dbReference type="CDD" id="cd17917">
    <property type="entry name" value="DEXHc_RHA-like"/>
    <property type="match status" value="1"/>
</dbReference>
<evidence type="ECO:0000259" key="7">
    <source>
        <dbReference type="PROSITE" id="PS51192"/>
    </source>
</evidence>
<accession>A0A132NN98</accession>
<dbReference type="InterPro" id="IPR027417">
    <property type="entry name" value="P-loop_NTPase"/>
</dbReference>
<keyword evidence="1" id="KW-0547">Nucleotide-binding</keyword>
<dbReference type="GO" id="GO:0016787">
    <property type="term" value="F:hydrolase activity"/>
    <property type="evidence" value="ECO:0007669"/>
    <property type="project" value="UniProtKB-KW"/>
</dbReference>
<feature type="region of interest" description="Disordered" evidence="6">
    <location>
        <begin position="1"/>
        <end position="28"/>
    </location>
</feature>
<dbReference type="InterPro" id="IPR011545">
    <property type="entry name" value="DEAD/DEAH_box_helicase_dom"/>
</dbReference>
<dbReference type="InterPro" id="IPR007502">
    <property type="entry name" value="Helicase-assoc_dom"/>
</dbReference>
<dbReference type="InterPro" id="IPR001650">
    <property type="entry name" value="Helicase_C-like"/>
</dbReference>
<evidence type="ECO:0000256" key="3">
    <source>
        <dbReference type="ARBA" id="ARBA00022806"/>
    </source>
</evidence>
<dbReference type="SMART" id="SM00487">
    <property type="entry name" value="DEXDc"/>
    <property type="match status" value="1"/>
</dbReference>
<evidence type="ECO:0000256" key="1">
    <source>
        <dbReference type="ARBA" id="ARBA00022741"/>
    </source>
</evidence>
<dbReference type="Pfam" id="PF00270">
    <property type="entry name" value="DEAD"/>
    <property type="match status" value="1"/>
</dbReference>
<dbReference type="SMART" id="SM00490">
    <property type="entry name" value="HELICc"/>
    <property type="match status" value="1"/>
</dbReference>
<organism evidence="9 10">
    <name type="scientific">Giardia duodenalis assemblage B</name>
    <dbReference type="NCBI Taxonomy" id="1394984"/>
    <lineage>
        <taxon>Eukaryota</taxon>
        <taxon>Metamonada</taxon>
        <taxon>Diplomonadida</taxon>
        <taxon>Hexamitidae</taxon>
        <taxon>Giardiinae</taxon>
        <taxon>Giardia</taxon>
    </lineage>
</organism>
<proteinExistence type="inferred from homology"/>
<keyword evidence="4" id="KW-0067">ATP-binding</keyword>
<feature type="compositionally biased region" description="Polar residues" evidence="6">
    <location>
        <begin position="1"/>
        <end position="11"/>
    </location>
</feature>